<protein>
    <recommendedName>
        <fullName evidence="1">non-specific serine/threonine protein kinase</fullName>
        <ecNumber evidence="1">2.7.11.1</ecNumber>
    </recommendedName>
</protein>
<sequence length="552" mass="58448">MVAGRYRLSTLIASGGMGRVWRAYDEVLDRPVAVKELLPPAGVPVADRRTAQLAILREARAAARLEHPGVVRIYDALHVTGRTWIVMEYVESRSLQQRLADDGPLPHREAAAVGLAVLQALRAAHDAGVVHHDVKPANVLLAADGRIMLTDFGLATLDAAPTGDGTWTAPLLGSPHYIAPERLRGDDTAGVSSDLWSLGATLYTAVEGRPPFDRSSVAESLAATLVDSPDPPQHPGALHPVIAALMNRNPAERATAKKTHDALRNVTNRAMGVFAVPAPRRPPDDNIRFRPAVAAAPVAAAPPTSPLADEPEQTAPAHPSGKRIAAASISAALLVLAGSAVAVSQLSDSRHDGAQPAGTGPPTGTTAARSTSACGSATRQPLSTAAAPSAAETVPAGWRSYRDVTDFVVSAPSDWTRSQTGSVVCLDAPGDTASFTVSARPGDREDPLRHWQAAERAVISAATLPGYQRIAMGVLLVTGGGADWEYSWQPATGQRLHTRRILLNADGPRTFELSWTSRDRDWTTDIRIQRQVLASLRDLSARTPTWTVPAPQ</sequence>
<accession>A0ABT4BDQ8</accession>
<dbReference type="Gene3D" id="1.10.510.10">
    <property type="entry name" value="Transferase(Phosphotransferase) domain 1"/>
    <property type="match status" value="1"/>
</dbReference>
<gene>
    <name evidence="9" type="ORF">OWR29_37495</name>
</gene>
<dbReference type="Pfam" id="PF00069">
    <property type="entry name" value="Pkinase"/>
    <property type="match status" value="1"/>
</dbReference>
<evidence type="ECO:0000256" key="5">
    <source>
        <dbReference type="ARBA" id="ARBA00022777"/>
    </source>
</evidence>
<keyword evidence="2" id="KW-0723">Serine/threonine-protein kinase</keyword>
<evidence type="ECO:0000256" key="1">
    <source>
        <dbReference type="ARBA" id="ARBA00012513"/>
    </source>
</evidence>
<dbReference type="PANTHER" id="PTHR43289:SF6">
    <property type="entry name" value="SERINE_THREONINE-PROTEIN KINASE NEKL-3"/>
    <property type="match status" value="1"/>
</dbReference>
<keyword evidence="6" id="KW-0067">ATP-binding</keyword>
<dbReference type="Proteomes" id="UP001151002">
    <property type="component" value="Unassembled WGS sequence"/>
</dbReference>
<evidence type="ECO:0000256" key="2">
    <source>
        <dbReference type="ARBA" id="ARBA00022527"/>
    </source>
</evidence>
<feature type="region of interest" description="Disordered" evidence="7">
    <location>
        <begin position="347"/>
        <end position="394"/>
    </location>
</feature>
<dbReference type="PROSITE" id="PS00108">
    <property type="entry name" value="PROTEIN_KINASE_ST"/>
    <property type="match status" value="1"/>
</dbReference>
<organism evidence="9 10">
    <name type="scientific">Paractinoplanes pyxinae</name>
    <dbReference type="NCBI Taxonomy" id="2997416"/>
    <lineage>
        <taxon>Bacteria</taxon>
        <taxon>Bacillati</taxon>
        <taxon>Actinomycetota</taxon>
        <taxon>Actinomycetes</taxon>
        <taxon>Micromonosporales</taxon>
        <taxon>Micromonosporaceae</taxon>
        <taxon>Paractinoplanes</taxon>
    </lineage>
</organism>
<keyword evidence="5 9" id="KW-0418">Kinase</keyword>
<dbReference type="SUPFAM" id="SSF56112">
    <property type="entry name" value="Protein kinase-like (PK-like)"/>
    <property type="match status" value="1"/>
</dbReference>
<evidence type="ECO:0000313" key="9">
    <source>
        <dbReference type="EMBL" id="MCY1143730.1"/>
    </source>
</evidence>
<dbReference type="GO" id="GO:0016301">
    <property type="term" value="F:kinase activity"/>
    <property type="evidence" value="ECO:0007669"/>
    <property type="project" value="UniProtKB-KW"/>
</dbReference>
<dbReference type="InterPro" id="IPR011009">
    <property type="entry name" value="Kinase-like_dom_sf"/>
</dbReference>
<keyword evidence="10" id="KW-1185">Reference proteome</keyword>
<evidence type="ECO:0000259" key="8">
    <source>
        <dbReference type="PROSITE" id="PS50011"/>
    </source>
</evidence>
<dbReference type="SMART" id="SM00220">
    <property type="entry name" value="S_TKc"/>
    <property type="match status" value="1"/>
</dbReference>
<dbReference type="PANTHER" id="PTHR43289">
    <property type="entry name" value="MITOGEN-ACTIVATED PROTEIN KINASE KINASE KINASE 20-RELATED"/>
    <property type="match status" value="1"/>
</dbReference>
<dbReference type="CDD" id="cd14014">
    <property type="entry name" value="STKc_PknB_like"/>
    <property type="match status" value="1"/>
</dbReference>
<dbReference type="EC" id="2.7.11.1" evidence="1"/>
<evidence type="ECO:0000256" key="3">
    <source>
        <dbReference type="ARBA" id="ARBA00022679"/>
    </source>
</evidence>
<feature type="region of interest" description="Disordered" evidence="7">
    <location>
        <begin position="298"/>
        <end position="322"/>
    </location>
</feature>
<name>A0ABT4BDQ8_9ACTN</name>
<evidence type="ECO:0000256" key="6">
    <source>
        <dbReference type="ARBA" id="ARBA00022840"/>
    </source>
</evidence>
<feature type="compositionally biased region" description="Low complexity" evidence="7">
    <location>
        <begin position="354"/>
        <end position="394"/>
    </location>
</feature>
<keyword evidence="3" id="KW-0808">Transferase</keyword>
<evidence type="ECO:0000256" key="7">
    <source>
        <dbReference type="SAM" id="MobiDB-lite"/>
    </source>
</evidence>
<dbReference type="InterPro" id="IPR008271">
    <property type="entry name" value="Ser/Thr_kinase_AS"/>
</dbReference>
<reference evidence="9" key="1">
    <citation type="submission" date="2022-11" db="EMBL/GenBank/DDBJ databases">
        <authorList>
            <person name="Somphong A."/>
            <person name="Phongsopitanun W."/>
        </authorList>
    </citation>
    <scope>NUCLEOTIDE SEQUENCE</scope>
    <source>
        <strain evidence="9">Pm04-4</strain>
    </source>
</reference>
<keyword evidence="4" id="KW-0547">Nucleotide-binding</keyword>
<dbReference type="InterPro" id="IPR000719">
    <property type="entry name" value="Prot_kinase_dom"/>
</dbReference>
<comment type="caution">
    <text evidence="9">The sequence shown here is derived from an EMBL/GenBank/DDBJ whole genome shotgun (WGS) entry which is preliminary data.</text>
</comment>
<dbReference type="Gene3D" id="3.30.200.20">
    <property type="entry name" value="Phosphorylase Kinase, domain 1"/>
    <property type="match status" value="1"/>
</dbReference>
<evidence type="ECO:0000256" key="4">
    <source>
        <dbReference type="ARBA" id="ARBA00022741"/>
    </source>
</evidence>
<dbReference type="PROSITE" id="PS50011">
    <property type="entry name" value="PROTEIN_KINASE_DOM"/>
    <property type="match status" value="1"/>
</dbReference>
<evidence type="ECO:0000313" key="10">
    <source>
        <dbReference type="Proteomes" id="UP001151002"/>
    </source>
</evidence>
<dbReference type="EMBL" id="JAPNTZ010000016">
    <property type="protein sequence ID" value="MCY1143730.1"/>
    <property type="molecule type" value="Genomic_DNA"/>
</dbReference>
<feature type="domain" description="Protein kinase" evidence="8">
    <location>
        <begin position="6"/>
        <end position="263"/>
    </location>
</feature>
<dbReference type="RefSeq" id="WP_267568258.1">
    <property type="nucleotide sequence ID" value="NZ_JAPNTZ010000016.1"/>
</dbReference>
<proteinExistence type="predicted"/>